<dbReference type="GO" id="GO:0000281">
    <property type="term" value="P:mitotic cytokinesis"/>
    <property type="evidence" value="ECO:0007669"/>
    <property type="project" value="TreeGrafter"/>
</dbReference>
<evidence type="ECO:0000256" key="6">
    <source>
        <dbReference type="ARBA" id="ARBA00022833"/>
    </source>
</evidence>
<dbReference type="PROSITE" id="PS50081">
    <property type="entry name" value="ZF_DAG_PE_2"/>
    <property type="match status" value="1"/>
</dbReference>
<evidence type="ECO:0000256" key="9">
    <source>
        <dbReference type="SAM" id="MobiDB-lite"/>
    </source>
</evidence>
<dbReference type="AlphaFoldDB" id="A0A1Q3F178"/>
<dbReference type="GO" id="GO:0097149">
    <property type="term" value="C:centralspindlin complex"/>
    <property type="evidence" value="ECO:0007669"/>
    <property type="project" value="TreeGrafter"/>
</dbReference>
<evidence type="ECO:0000256" key="1">
    <source>
        <dbReference type="ARBA" id="ARBA00022468"/>
    </source>
</evidence>
<dbReference type="SMART" id="SM00324">
    <property type="entry name" value="RhoGAP"/>
    <property type="match status" value="1"/>
</dbReference>
<dbReference type="InterPro" id="IPR000198">
    <property type="entry name" value="RhoGAP_dom"/>
</dbReference>
<feature type="region of interest" description="Disordered" evidence="9">
    <location>
        <begin position="259"/>
        <end position="307"/>
    </location>
</feature>
<dbReference type="InterPro" id="IPR046349">
    <property type="entry name" value="C1-like_sf"/>
</dbReference>
<keyword evidence="8" id="KW-0175">Coiled coil</keyword>
<evidence type="ECO:0000259" key="10">
    <source>
        <dbReference type="PROSITE" id="PS50081"/>
    </source>
</evidence>
<dbReference type="FunFam" id="3.30.60.20:FF:000033">
    <property type="entry name" value="Rac GTPase-activating protein 1"/>
    <property type="match status" value="1"/>
</dbReference>
<dbReference type="GO" id="GO:0005096">
    <property type="term" value="F:GTPase activator activity"/>
    <property type="evidence" value="ECO:0007669"/>
    <property type="project" value="UniProtKB-KW"/>
</dbReference>
<dbReference type="GO" id="GO:0030154">
    <property type="term" value="P:cell differentiation"/>
    <property type="evidence" value="ECO:0007669"/>
    <property type="project" value="UniProtKB-KW"/>
</dbReference>
<dbReference type="GO" id="GO:0008270">
    <property type="term" value="F:zinc ion binding"/>
    <property type="evidence" value="ECO:0007669"/>
    <property type="project" value="UniProtKB-KW"/>
</dbReference>
<keyword evidence="4" id="KW-0863">Zinc-finger</keyword>
<reference evidence="12" key="1">
    <citation type="submission" date="2017-01" db="EMBL/GenBank/DDBJ databases">
        <title>A deep insight into the sialotranscriptome of adult male and female Cluex tarsalis mosquitoes.</title>
        <authorList>
            <person name="Ribeiro J.M."/>
            <person name="Moreira F."/>
            <person name="Bernard K.A."/>
            <person name="Calvo E."/>
        </authorList>
    </citation>
    <scope>NUCLEOTIDE SEQUENCE</scope>
    <source>
        <strain evidence="12">Kern County</strain>
        <tissue evidence="12">Salivary glands</tissue>
    </source>
</reference>
<dbReference type="PANTHER" id="PTHR46199">
    <property type="entry name" value="RAC GTPASE-ACTIVATING PROTEIN 1"/>
    <property type="match status" value="1"/>
</dbReference>
<feature type="coiled-coil region" evidence="8">
    <location>
        <begin position="49"/>
        <end position="97"/>
    </location>
</feature>
<dbReference type="GO" id="GO:0007283">
    <property type="term" value="P:spermatogenesis"/>
    <property type="evidence" value="ECO:0007669"/>
    <property type="project" value="UniProtKB-KW"/>
</dbReference>
<dbReference type="EMBL" id="GFDL01013734">
    <property type="protein sequence ID" value="JAV21311.1"/>
    <property type="molecule type" value="Transcribed_RNA"/>
</dbReference>
<evidence type="ECO:0000313" key="12">
    <source>
        <dbReference type="EMBL" id="JAV21311.1"/>
    </source>
</evidence>
<sequence>MELSIIAQFDELRRCSDVLREGTAEMEFLKFVQLQDECRLQWLKAVQEAQRLQRELDTALRGMSDLETKLFHARKLLEEEAKVRKHAEHERDAMEKKMIAVCDIMKNEQDIKDETRERLAFMNAYSYKRKSAHDRIDELGNDINSTGSFLSDLSLTQSEDDFLDVRMSRNRSWKKHRPSTNNASGVAYTGNKRTRLSGHTDKRKSVGQQQDGQSKRKSVSEAKKVIELGQNEKIVAHTKVSVPQDDGPILAESIIHAIPPQQQHQQQPMAKPMPTPRKDPEAKENVSPNRFKTPTKTSSKFSKMDLFTPSAPPFEEVEKGYSNRNPMTPSVKRSIMRQHTFASKTFLRSETCTQCQLKIRFGVAALRCRECKAVVHTDCRDQLSIACVPQSAGTPTIKGNQAGCLSDYTPNVGPMIPGLIVHCVNEIEMRGLTEVGIYRVPGSEREVRALKEKFLRGKTVPSLSSVDINVLCGCVKDFLRSLREPLIPSALWKDFSNAVQAISTKQKQKELLSLIERLPQPNRDTLAYLIQHFQRIAECKEVKMPLENLARVFAPTIVGYSSPDLDTHATFAETVIQFNILESLLSISTDYWSQFVNVSEEEPAEEYHQYQPKSYGSLNAKSYMGTPLLKSGRKERKFYATPPYPASKKK</sequence>
<dbReference type="GO" id="GO:0007266">
    <property type="term" value="P:Rho protein signal transduction"/>
    <property type="evidence" value="ECO:0007669"/>
    <property type="project" value="TreeGrafter"/>
</dbReference>
<dbReference type="PROSITE" id="PS00479">
    <property type="entry name" value="ZF_DAG_PE_1"/>
    <property type="match status" value="1"/>
</dbReference>
<protein>
    <submittedName>
        <fullName evidence="12">Putative rac gtpase-activating protein</fullName>
    </submittedName>
</protein>
<keyword evidence="3" id="KW-0479">Metal-binding</keyword>
<feature type="domain" description="Rho-GAP" evidence="11">
    <location>
        <begin position="403"/>
        <end position="592"/>
    </location>
</feature>
<keyword evidence="7" id="KW-0744">Spermatogenesis</keyword>
<dbReference type="SMART" id="SM00109">
    <property type="entry name" value="C1"/>
    <property type="match status" value="1"/>
</dbReference>
<feature type="domain" description="Phorbol-ester/DAG-type" evidence="10">
    <location>
        <begin position="338"/>
        <end position="387"/>
    </location>
</feature>
<proteinExistence type="predicted"/>
<dbReference type="PROSITE" id="PS50238">
    <property type="entry name" value="RHOGAP"/>
    <property type="match status" value="1"/>
</dbReference>
<evidence type="ECO:0000259" key="11">
    <source>
        <dbReference type="PROSITE" id="PS50238"/>
    </source>
</evidence>
<dbReference type="CDD" id="cd04382">
    <property type="entry name" value="RhoGAP_MgcRacGAP"/>
    <property type="match status" value="1"/>
</dbReference>
<evidence type="ECO:0000256" key="5">
    <source>
        <dbReference type="ARBA" id="ARBA00022782"/>
    </source>
</evidence>
<feature type="compositionally biased region" description="Low complexity" evidence="9">
    <location>
        <begin position="259"/>
        <end position="272"/>
    </location>
</feature>
<keyword evidence="1" id="KW-0343">GTPase activation</keyword>
<feature type="region of interest" description="Disordered" evidence="9">
    <location>
        <begin position="170"/>
        <end position="221"/>
    </location>
</feature>
<feature type="compositionally biased region" description="Low complexity" evidence="9">
    <location>
        <begin position="291"/>
        <end position="301"/>
    </location>
</feature>
<dbReference type="Gene3D" id="1.10.555.10">
    <property type="entry name" value="Rho GTPase activation protein"/>
    <property type="match status" value="1"/>
</dbReference>
<name>A0A1Q3F178_CULTA</name>
<evidence type="ECO:0000256" key="3">
    <source>
        <dbReference type="ARBA" id="ARBA00022723"/>
    </source>
</evidence>
<dbReference type="InterPro" id="IPR008936">
    <property type="entry name" value="Rho_GTPase_activation_prot"/>
</dbReference>
<dbReference type="Pfam" id="PF00620">
    <property type="entry name" value="RhoGAP"/>
    <property type="match status" value="1"/>
</dbReference>
<dbReference type="PANTHER" id="PTHR46199:SF3">
    <property type="entry name" value="RAC GTPASE-ACTIVATING PROTEIN 1"/>
    <property type="match status" value="1"/>
</dbReference>
<dbReference type="GO" id="GO:0051256">
    <property type="term" value="P:mitotic spindle midzone assembly"/>
    <property type="evidence" value="ECO:0007669"/>
    <property type="project" value="TreeGrafter"/>
</dbReference>
<dbReference type="SUPFAM" id="SSF48350">
    <property type="entry name" value="GTPase activation domain, GAP"/>
    <property type="match status" value="1"/>
</dbReference>
<dbReference type="GO" id="GO:0030496">
    <property type="term" value="C:midbody"/>
    <property type="evidence" value="ECO:0007669"/>
    <property type="project" value="TreeGrafter"/>
</dbReference>
<dbReference type="GO" id="GO:0032154">
    <property type="term" value="C:cleavage furrow"/>
    <property type="evidence" value="ECO:0007669"/>
    <property type="project" value="TreeGrafter"/>
</dbReference>
<dbReference type="GO" id="GO:0005634">
    <property type="term" value="C:nucleus"/>
    <property type="evidence" value="ECO:0007669"/>
    <property type="project" value="TreeGrafter"/>
</dbReference>
<evidence type="ECO:0000256" key="7">
    <source>
        <dbReference type="ARBA" id="ARBA00022871"/>
    </source>
</evidence>
<dbReference type="GO" id="GO:0051233">
    <property type="term" value="C:spindle midzone"/>
    <property type="evidence" value="ECO:0007669"/>
    <property type="project" value="TreeGrafter"/>
</dbReference>
<evidence type="ECO:0000256" key="4">
    <source>
        <dbReference type="ARBA" id="ARBA00022771"/>
    </source>
</evidence>
<keyword evidence="6" id="KW-0862">Zinc</keyword>
<dbReference type="CDD" id="cd20821">
    <property type="entry name" value="C1_MgcRacGAP"/>
    <property type="match status" value="1"/>
</dbReference>
<keyword evidence="2" id="KW-0217">Developmental protein</keyword>
<dbReference type="InterPro" id="IPR002219">
    <property type="entry name" value="PKC_DAG/PE"/>
</dbReference>
<keyword evidence="5" id="KW-0221">Differentiation</keyword>
<evidence type="ECO:0000256" key="8">
    <source>
        <dbReference type="SAM" id="Coils"/>
    </source>
</evidence>
<dbReference type="Gene3D" id="3.30.60.20">
    <property type="match status" value="1"/>
</dbReference>
<dbReference type="SUPFAM" id="SSF57889">
    <property type="entry name" value="Cysteine-rich domain"/>
    <property type="match status" value="1"/>
</dbReference>
<dbReference type="Pfam" id="PF00130">
    <property type="entry name" value="C1_1"/>
    <property type="match status" value="1"/>
</dbReference>
<organism evidence="12">
    <name type="scientific">Culex tarsalis</name>
    <name type="common">Encephalitis mosquito</name>
    <dbReference type="NCBI Taxonomy" id="7177"/>
    <lineage>
        <taxon>Eukaryota</taxon>
        <taxon>Metazoa</taxon>
        <taxon>Ecdysozoa</taxon>
        <taxon>Arthropoda</taxon>
        <taxon>Hexapoda</taxon>
        <taxon>Insecta</taxon>
        <taxon>Pterygota</taxon>
        <taxon>Neoptera</taxon>
        <taxon>Endopterygota</taxon>
        <taxon>Diptera</taxon>
        <taxon>Nematocera</taxon>
        <taxon>Culicoidea</taxon>
        <taxon>Culicidae</taxon>
        <taxon>Culicinae</taxon>
        <taxon>Culicini</taxon>
        <taxon>Culex</taxon>
        <taxon>Culex</taxon>
    </lineage>
</organism>
<evidence type="ECO:0000256" key="2">
    <source>
        <dbReference type="ARBA" id="ARBA00022473"/>
    </source>
</evidence>
<accession>A0A1Q3F178</accession>